<dbReference type="GO" id="GO:0009036">
    <property type="term" value="F:type II site-specific deoxyribonuclease activity"/>
    <property type="evidence" value="ECO:0007669"/>
    <property type="project" value="InterPro"/>
</dbReference>
<organism evidence="1 2">
    <name type="scientific">Dolichospermum compactum NIES-806</name>
    <dbReference type="NCBI Taxonomy" id="1973481"/>
    <lineage>
        <taxon>Bacteria</taxon>
        <taxon>Bacillati</taxon>
        <taxon>Cyanobacteriota</taxon>
        <taxon>Cyanophyceae</taxon>
        <taxon>Nostocales</taxon>
        <taxon>Aphanizomenonaceae</taxon>
        <taxon>Dolichospermum</taxon>
        <taxon>Dolichospermum compactum</taxon>
    </lineage>
</organism>
<dbReference type="REBASE" id="207241">
    <property type="entry name" value="Dco806ORF25820P"/>
</dbReference>
<evidence type="ECO:0000313" key="1">
    <source>
        <dbReference type="EMBL" id="BAZ86371.1"/>
    </source>
</evidence>
<dbReference type="Proteomes" id="UP000218702">
    <property type="component" value="Chromosome"/>
</dbReference>
<accession>A0A1Z4V4A3</accession>
<dbReference type="KEGG" id="dcm:NIES806_25830"/>
<dbReference type="AlphaFoldDB" id="A0A1Z4V4A3"/>
<reference evidence="1 2" key="1">
    <citation type="submission" date="2017-06" db="EMBL/GenBank/DDBJ databases">
        <title>Genome sequencing of cyanobaciteial culture collection at National Institute for Environmental Studies (NIES).</title>
        <authorList>
            <person name="Hirose Y."/>
            <person name="Shimura Y."/>
            <person name="Fujisawa T."/>
            <person name="Nakamura Y."/>
            <person name="Kawachi M."/>
        </authorList>
    </citation>
    <scope>NUCLEOTIDE SEQUENCE [LARGE SCALE GENOMIC DNA]</scope>
    <source>
        <strain evidence="1 2">NIES-806</strain>
    </source>
</reference>
<evidence type="ECO:0000313" key="2">
    <source>
        <dbReference type="Proteomes" id="UP000218702"/>
    </source>
</evidence>
<gene>
    <name evidence="1" type="ORF">NIES806_25830</name>
</gene>
<proteinExistence type="predicted"/>
<name>A0A1Z4V4A3_9CYAN</name>
<dbReference type="EMBL" id="AP018316">
    <property type="protein sequence ID" value="BAZ86371.1"/>
    <property type="molecule type" value="Genomic_DNA"/>
</dbReference>
<dbReference type="GO" id="GO:0009307">
    <property type="term" value="P:DNA restriction-modification system"/>
    <property type="evidence" value="ECO:0007669"/>
    <property type="project" value="InterPro"/>
</dbReference>
<dbReference type="RefSeq" id="WP_231939824.1">
    <property type="nucleotide sequence ID" value="NZ_AP018316.1"/>
</dbReference>
<protein>
    <submittedName>
        <fullName evidence="1">Putative type II restriction enzyme HgiDI</fullName>
    </submittedName>
</protein>
<dbReference type="GO" id="GO:0003677">
    <property type="term" value="F:DNA binding"/>
    <property type="evidence" value="ECO:0007669"/>
    <property type="project" value="InterPro"/>
</dbReference>
<sequence>MQPENLQVGLFGLNHSNRDFSQRESWGKNQFNNSFPASLACYMYQKGLKLNYLTLDKQLKIQYQEIDISQIFGITPLSDHLFFSFESDYVPYRKIVVGKLPRVD</sequence>
<dbReference type="Pfam" id="PF09519">
    <property type="entry name" value="RE_HindVP"/>
    <property type="match status" value="1"/>
</dbReference>
<dbReference type="InterPro" id="IPR019044">
    <property type="entry name" value="Restrct_endonuc_II_HindVP"/>
</dbReference>
<keyword evidence="2" id="KW-1185">Reference proteome</keyword>